<evidence type="ECO:0000256" key="1">
    <source>
        <dbReference type="ARBA" id="ARBA00022679"/>
    </source>
</evidence>
<dbReference type="PANTHER" id="PTHR24068">
    <property type="entry name" value="UBIQUITIN-CONJUGATING ENZYME E2"/>
    <property type="match status" value="1"/>
</dbReference>
<dbReference type="AlphaFoldDB" id="A0A3Q0KIF4"/>
<dbReference type="WBParaSite" id="Smp_082050.1">
    <property type="protein sequence ID" value="Smp_082050.1"/>
    <property type="gene ID" value="Smp_082050"/>
</dbReference>
<dbReference type="Gene3D" id="1.10.8.10">
    <property type="entry name" value="DNA helicase RuvA subunit, C-terminal domain"/>
    <property type="match status" value="1"/>
</dbReference>
<dbReference type="InterPro" id="IPR009060">
    <property type="entry name" value="UBA-like_sf"/>
</dbReference>
<dbReference type="InterPro" id="IPR015940">
    <property type="entry name" value="UBA"/>
</dbReference>
<dbReference type="PROSITE" id="PS50127">
    <property type="entry name" value="UBC_2"/>
    <property type="match status" value="1"/>
</dbReference>
<dbReference type="STRING" id="6183.A0A3Q0KIF4"/>
<proteinExistence type="inferred from homology"/>
<dbReference type="PROSITE" id="PS00183">
    <property type="entry name" value="UBC_1"/>
    <property type="match status" value="1"/>
</dbReference>
<dbReference type="Pfam" id="PF00627">
    <property type="entry name" value="UBA"/>
    <property type="match status" value="1"/>
</dbReference>
<evidence type="ECO:0000256" key="5">
    <source>
        <dbReference type="PROSITE-ProRule" id="PRU10133"/>
    </source>
</evidence>
<dbReference type="FunCoup" id="A0A3Q0KIF4">
    <property type="interactions" value="3002"/>
</dbReference>
<dbReference type="GO" id="GO:0016740">
    <property type="term" value="F:transferase activity"/>
    <property type="evidence" value="ECO:0007669"/>
    <property type="project" value="UniProtKB-KW"/>
</dbReference>
<evidence type="ECO:0000256" key="2">
    <source>
        <dbReference type="ARBA" id="ARBA00022741"/>
    </source>
</evidence>
<dbReference type="PROSITE" id="PS50030">
    <property type="entry name" value="UBA"/>
    <property type="match status" value="1"/>
</dbReference>
<dbReference type="CDD" id="cd23800">
    <property type="entry name" value="UBCc_UBE2K"/>
    <property type="match status" value="1"/>
</dbReference>
<keyword evidence="4 6" id="KW-0067">ATP-binding</keyword>
<feature type="active site" description="Glycyl thioester intermediate" evidence="5">
    <location>
        <position position="124"/>
    </location>
</feature>
<comment type="similarity">
    <text evidence="6">Belongs to the ubiquitin-conjugating enzyme family.</text>
</comment>
<keyword evidence="1" id="KW-0808">Transferase</keyword>
<dbReference type="CDD" id="cd14313">
    <property type="entry name" value="UBA_II_E2_UBE2K_like"/>
    <property type="match status" value="1"/>
</dbReference>
<dbReference type="InterPro" id="IPR016135">
    <property type="entry name" value="UBQ-conjugating_enzyme/RWD"/>
</dbReference>
<evidence type="ECO:0000259" key="8">
    <source>
        <dbReference type="PROSITE" id="PS50127"/>
    </source>
</evidence>
<keyword evidence="2 6" id="KW-0547">Nucleotide-binding</keyword>
<keyword evidence="3 6" id="KW-0833">Ubl conjugation pathway</keyword>
<dbReference type="InterPro" id="IPR000608">
    <property type="entry name" value="UBC"/>
</dbReference>
<evidence type="ECO:0000256" key="6">
    <source>
        <dbReference type="RuleBase" id="RU362109"/>
    </source>
</evidence>
<dbReference type="SUPFAM" id="SSF54495">
    <property type="entry name" value="UBC-like"/>
    <property type="match status" value="1"/>
</dbReference>
<evidence type="ECO:0000313" key="10">
    <source>
        <dbReference type="WBParaSite" id="Smp_082050.1"/>
    </source>
</evidence>
<evidence type="ECO:0000259" key="7">
    <source>
        <dbReference type="PROSITE" id="PS50030"/>
    </source>
</evidence>
<feature type="domain" description="UBA" evidence="7">
    <location>
        <begin position="189"/>
        <end position="231"/>
    </location>
</feature>
<dbReference type="Gene3D" id="3.10.110.10">
    <property type="entry name" value="Ubiquitin Conjugating Enzyme"/>
    <property type="match status" value="1"/>
</dbReference>
<evidence type="ECO:0000256" key="3">
    <source>
        <dbReference type="ARBA" id="ARBA00022786"/>
    </source>
</evidence>
<keyword evidence="9" id="KW-1185">Reference proteome</keyword>
<accession>A0A3Q0KIF4</accession>
<dbReference type="Pfam" id="PF00179">
    <property type="entry name" value="UQ_con"/>
    <property type="match status" value="1"/>
</dbReference>
<dbReference type="SMART" id="SM00165">
    <property type="entry name" value="UBA"/>
    <property type="match status" value="1"/>
</dbReference>
<sequence>MHLSCPMTLRVPVLHARNLRFCGTLGVFAGFGMASIAGKRIQKELAELMKSDEAAQNQLEIKPCNDDMMHLCGLIKGPPDTPYTGAEFNLDIIIPENYPFVPPKVKFITKIWHPNISSATGVICLDVLKDQWAAAMSLRTILLSIQALLASPEPDDPQDAVVANQYKSSIDAFNRTARHWAGIYANGPGCDPHCVDLVDKLVQMGFDEHEACRALSMKNWDLAMATEHLIK</sequence>
<feature type="domain" description="UBC core" evidence="8">
    <location>
        <begin position="36"/>
        <end position="186"/>
    </location>
</feature>
<reference evidence="9" key="1">
    <citation type="journal article" date="2012" name="PLoS Negl. Trop. Dis.">
        <title>A systematically improved high quality genome and transcriptome of the human blood fluke Schistosoma mansoni.</title>
        <authorList>
            <person name="Protasio A.V."/>
            <person name="Tsai I.J."/>
            <person name="Babbage A."/>
            <person name="Nichol S."/>
            <person name="Hunt M."/>
            <person name="Aslett M.A."/>
            <person name="De Silva N."/>
            <person name="Velarde G.S."/>
            <person name="Anderson T.J."/>
            <person name="Clark R.C."/>
            <person name="Davidson C."/>
            <person name="Dillon G.P."/>
            <person name="Holroyd N.E."/>
            <person name="LoVerde P.T."/>
            <person name="Lloyd C."/>
            <person name="McQuillan J."/>
            <person name="Oliveira G."/>
            <person name="Otto T.D."/>
            <person name="Parker-Manuel S.J."/>
            <person name="Quail M.A."/>
            <person name="Wilson R.A."/>
            <person name="Zerlotini A."/>
            <person name="Dunne D.W."/>
            <person name="Berriman M."/>
        </authorList>
    </citation>
    <scope>NUCLEOTIDE SEQUENCE [LARGE SCALE GENOMIC DNA]</scope>
    <source>
        <strain evidence="9">Puerto Rican</strain>
    </source>
</reference>
<dbReference type="SUPFAM" id="SSF46934">
    <property type="entry name" value="UBA-like"/>
    <property type="match status" value="1"/>
</dbReference>
<organism evidence="9 10">
    <name type="scientific">Schistosoma mansoni</name>
    <name type="common">Blood fluke</name>
    <dbReference type="NCBI Taxonomy" id="6183"/>
    <lineage>
        <taxon>Eukaryota</taxon>
        <taxon>Metazoa</taxon>
        <taxon>Spiralia</taxon>
        <taxon>Lophotrochozoa</taxon>
        <taxon>Platyhelminthes</taxon>
        <taxon>Trematoda</taxon>
        <taxon>Digenea</taxon>
        <taxon>Strigeidida</taxon>
        <taxon>Schistosomatoidea</taxon>
        <taxon>Schistosomatidae</taxon>
        <taxon>Schistosoma</taxon>
    </lineage>
</organism>
<evidence type="ECO:0000256" key="4">
    <source>
        <dbReference type="ARBA" id="ARBA00022840"/>
    </source>
</evidence>
<dbReference type="InterPro" id="IPR023313">
    <property type="entry name" value="UBQ-conjugating_AS"/>
</dbReference>
<dbReference type="GO" id="GO:0005524">
    <property type="term" value="F:ATP binding"/>
    <property type="evidence" value="ECO:0007669"/>
    <property type="project" value="UniProtKB-UniRule"/>
</dbReference>
<reference evidence="10" key="2">
    <citation type="submission" date="2018-12" db="UniProtKB">
        <authorList>
            <consortium name="WormBaseParasite"/>
        </authorList>
    </citation>
    <scope>IDENTIFICATION</scope>
    <source>
        <strain evidence="10">Puerto Rican</strain>
    </source>
</reference>
<protein>
    <submittedName>
        <fullName evidence="10">E2 ubiquitin-conjugating enzyme</fullName>
    </submittedName>
</protein>
<name>A0A3Q0KIF4_SCHMA</name>
<dbReference type="Proteomes" id="UP000008854">
    <property type="component" value="Unassembled WGS sequence"/>
</dbReference>
<dbReference type="InParanoid" id="A0A3Q0KIF4"/>
<dbReference type="SMART" id="SM00212">
    <property type="entry name" value="UBCc"/>
    <property type="match status" value="1"/>
</dbReference>
<evidence type="ECO:0000313" key="9">
    <source>
        <dbReference type="Proteomes" id="UP000008854"/>
    </source>
</evidence>